<sequence>MILNSDPVLYWGSHLSEECLRLASENDDEDDEACVLPLRESKSIAAVGAMDKGK</sequence>
<organism evidence="1 2">
    <name type="scientific">Flemingia macrophylla</name>
    <dbReference type="NCBI Taxonomy" id="520843"/>
    <lineage>
        <taxon>Eukaryota</taxon>
        <taxon>Viridiplantae</taxon>
        <taxon>Streptophyta</taxon>
        <taxon>Embryophyta</taxon>
        <taxon>Tracheophyta</taxon>
        <taxon>Spermatophyta</taxon>
        <taxon>Magnoliopsida</taxon>
        <taxon>eudicotyledons</taxon>
        <taxon>Gunneridae</taxon>
        <taxon>Pentapetalae</taxon>
        <taxon>rosids</taxon>
        <taxon>fabids</taxon>
        <taxon>Fabales</taxon>
        <taxon>Fabaceae</taxon>
        <taxon>Papilionoideae</taxon>
        <taxon>50 kb inversion clade</taxon>
        <taxon>NPAAA clade</taxon>
        <taxon>indigoferoid/millettioid clade</taxon>
        <taxon>Phaseoleae</taxon>
        <taxon>Flemingia</taxon>
    </lineage>
</organism>
<reference evidence="1 2" key="1">
    <citation type="submission" date="2024-08" db="EMBL/GenBank/DDBJ databases">
        <title>Insights into the chromosomal genome structure of Flemingia macrophylla.</title>
        <authorList>
            <person name="Ding Y."/>
            <person name="Zhao Y."/>
            <person name="Bi W."/>
            <person name="Wu M."/>
            <person name="Zhao G."/>
            <person name="Gong Y."/>
            <person name="Li W."/>
            <person name="Zhang P."/>
        </authorList>
    </citation>
    <scope>NUCLEOTIDE SEQUENCE [LARGE SCALE GENOMIC DNA]</scope>
    <source>
        <strain evidence="1">DYQJB</strain>
        <tissue evidence="1">Leaf</tissue>
    </source>
</reference>
<protein>
    <submittedName>
        <fullName evidence="1">Uncharacterized protein</fullName>
    </submittedName>
</protein>
<evidence type="ECO:0000313" key="1">
    <source>
        <dbReference type="EMBL" id="KAL2343886.1"/>
    </source>
</evidence>
<name>A0ABD1N6Z3_9FABA</name>
<proteinExistence type="predicted"/>
<evidence type="ECO:0000313" key="2">
    <source>
        <dbReference type="Proteomes" id="UP001603857"/>
    </source>
</evidence>
<comment type="caution">
    <text evidence="1">The sequence shown here is derived from an EMBL/GenBank/DDBJ whole genome shotgun (WGS) entry which is preliminary data.</text>
</comment>
<keyword evidence="2" id="KW-1185">Reference proteome</keyword>
<dbReference type="Proteomes" id="UP001603857">
    <property type="component" value="Unassembled WGS sequence"/>
</dbReference>
<dbReference type="AlphaFoldDB" id="A0ABD1N6Z3"/>
<accession>A0ABD1N6Z3</accession>
<gene>
    <name evidence="1" type="ORF">Fmac_005171</name>
</gene>
<dbReference type="EMBL" id="JBGMDY010000002">
    <property type="protein sequence ID" value="KAL2343886.1"/>
    <property type="molecule type" value="Genomic_DNA"/>
</dbReference>